<dbReference type="AlphaFoldDB" id="A0A9J6A7T9"/>
<feature type="compositionally biased region" description="Polar residues" evidence="5">
    <location>
        <begin position="9"/>
        <end position="18"/>
    </location>
</feature>
<name>A0A9J6A7T9_SOLCO</name>
<dbReference type="GO" id="GO:0005634">
    <property type="term" value="C:nucleus"/>
    <property type="evidence" value="ECO:0007669"/>
    <property type="project" value="UniProtKB-SubCell"/>
</dbReference>
<evidence type="ECO:0000256" key="4">
    <source>
        <dbReference type="RuleBase" id="RU369029"/>
    </source>
</evidence>
<dbReference type="GO" id="GO:0007165">
    <property type="term" value="P:signal transduction"/>
    <property type="evidence" value="ECO:0007669"/>
    <property type="project" value="InterPro"/>
</dbReference>
<organism evidence="6 7">
    <name type="scientific">Solanum commersonii</name>
    <name type="common">Commerson's wild potato</name>
    <name type="synonym">Commerson's nightshade</name>
    <dbReference type="NCBI Taxonomy" id="4109"/>
    <lineage>
        <taxon>Eukaryota</taxon>
        <taxon>Viridiplantae</taxon>
        <taxon>Streptophyta</taxon>
        <taxon>Embryophyta</taxon>
        <taxon>Tracheophyta</taxon>
        <taxon>Spermatophyta</taxon>
        <taxon>Magnoliopsida</taxon>
        <taxon>eudicotyledons</taxon>
        <taxon>Gunneridae</taxon>
        <taxon>Pentapetalae</taxon>
        <taxon>asterids</taxon>
        <taxon>lamiids</taxon>
        <taxon>Solanales</taxon>
        <taxon>Solanaceae</taxon>
        <taxon>Solanoideae</taxon>
        <taxon>Solaneae</taxon>
        <taxon>Solanum</taxon>
    </lineage>
</organism>
<evidence type="ECO:0000313" key="7">
    <source>
        <dbReference type="Proteomes" id="UP000824120"/>
    </source>
</evidence>
<comment type="subcellular location">
    <subcellularLocation>
        <location evidence="1 4">Nucleus</location>
    </subcellularLocation>
</comment>
<evidence type="ECO:0000313" key="6">
    <source>
        <dbReference type="EMBL" id="KAG5620577.1"/>
    </source>
</evidence>
<sequence length="177" mass="19205">MAEPKGKLSTYTSAQQEMDLNLSPGGSYNCEKTNEISMPQPFSQIRASTANNPAFQRAIEIIRSDLHNKLEDTSKICENEKSAIKFNTGKGKSIVFPESNGEKPLKKVKNSNVVTSMDTSDLLRIMPSVTTSGGIINGKVTEGFFSPAEFVKHSGGKEVDNPMEFINIVDDASIGNA</sequence>
<dbReference type="Proteomes" id="UP000824120">
    <property type="component" value="Chromosome 2"/>
</dbReference>
<dbReference type="InterPro" id="IPR031307">
    <property type="entry name" value="Ninja_fam"/>
</dbReference>
<reference evidence="6 7" key="1">
    <citation type="submission" date="2020-09" db="EMBL/GenBank/DDBJ databases">
        <title>De no assembly of potato wild relative species, Solanum commersonii.</title>
        <authorList>
            <person name="Cho K."/>
        </authorList>
    </citation>
    <scope>NUCLEOTIDE SEQUENCE [LARGE SCALE GENOMIC DNA]</scope>
    <source>
        <strain evidence="6">LZ3.2</strain>
        <tissue evidence="6">Leaf</tissue>
    </source>
</reference>
<dbReference type="PANTHER" id="PTHR31413:SF43">
    <property type="entry name" value="NINJA-FAMILY PROTEIN"/>
    <property type="match status" value="1"/>
</dbReference>
<comment type="function">
    <text evidence="4">Acts as a negative regulator of abscisic acid (ABA) response.</text>
</comment>
<evidence type="ECO:0000256" key="2">
    <source>
        <dbReference type="ARBA" id="ARBA00006081"/>
    </source>
</evidence>
<evidence type="ECO:0000256" key="1">
    <source>
        <dbReference type="ARBA" id="ARBA00004123"/>
    </source>
</evidence>
<evidence type="ECO:0000256" key="5">
    <source>
        <dbReference type="SAM" id="MobiDB-lite"/>
    </source>
</evidence>
<dbReference type="EMBL" id="JACXVP010000002">
    <property type="protein sequence ID" value="KAG5620577.1"/>
    <property type="molecule type" value="Genomic_DNA"/>
</dbReference>
<protein>
    <recommendedName>
        <fullName evidence="4">Ninja-family protein</fullName>
    </recommendedName>
    <alternativeName>
        <fullName evidence="4">ABI-binding protein</fullName>
    </alternativeName>
</protein>
<comment type="similarity">
    <text evidence="2 4">Belongs to the Ninja family.</text>
</comment>
<gene>
    <name evidence="6" type="ORF">H5410_005795</name>
</gene>
<dbReference type="OrthoDB" id="1298057at2759"/>
<keyword evidence="7" id="KW-1185">Reference proteome</keyword>
<feature type="region of interest" description="Disordered" evidence="5">
    <location>
        <begin position="1"/>
        <end position="34"/>
    </location>
</feature>
<keyword evidence="3 4" id="KW-0539">Nucleus</keyword>
<comment type="caution">
    <text evidence="6">The sequence shown here is derived from an EMBL/GenBank/DDBJ whole genome shotgun (WGS) entry which is preliminary data.</text>
</comment>
<accession>A0A9J6A7T9</accession>
<proteinExistence type="inferred from homology"/>
<dbReference type="GO" id="GO:0045892">
    <property type="term" value="P:negative regulation of DNA-templated transcription"/>
    <property type="evidence" value="ECO:0007669"/>
    <property type="project" value="TreeGrafter"/>
</dbReference>
<dbReference type="PANTHER" id="PTHR31413">
    <property type="entry name" value="AFP HOMOLOG 2"/>
    <property type="match status" value="1"/>
</dbReference>
<evidence type="ECO:0000256" key="3">
    <source>
        <dbReference type="ARBA" id="ARBA00023242"/>
    </source>
</evidence>